<accession>A0A9E9NTG1</accession>
<dbReference type="EMBL" id="CP098251">
    <property type="protein sequence ID" value="WAV90572.1"/>
    <property type="molecule type" value="Genomic_DNA"/>
</dbReference>
<reference evidence="1" key="1">
    <citation type="journal article" date="2022" name="Front. Microbiol.">
        <title>New perspectives on an old grouping: The genomic and phenotypic variability of Oxalobacter formigenes and the implications for calcium oxalate stone prevention.</title>
        <authorList>
            <person name="Chmiel J.A."/>
            <person name="Carr C."/>
            <person name="Stuivenberg G.A."/>
            <person name="Venema R."/>
            <person name="Chanyi R.M."/>
            <person name="Al K.F."/>
            <person name="Giguere D."/>
            <person name="Say H."/>
            <person name="Akouris P.P."/>
            <person name="Dominguez Romero S.A."/>
            <person name="Kwong A."/>
            <person name="Tai V."/>
            <person name="Koval S.F."/>
            <person name="Razvi H."/>
            <person name="Bjazevic J."/>
            <person name="Burton J.P."/>
        </authorList>
    </citation>
    <scope>NUCLEOTIDE SEQUENCE</scope>
    <source>
        <strain evidence="1">OxK</strain>
    </source>
</reference>
<proteinExistence type="predicted"/>
<protein>
    <submittedName>
        <fullName evidence="1">Uncharacterized protein</fullName>
    </submittedName>
</protein>
<organism evidence="1">
    <name type="scientific">Oxalobacter aliiformigenes</name>
    <dbReference type="NCBI Taxonomy" id="2946593"/>
    <lineage>
        <taxon>Bacteria</taxon>
        <taxon>Pseudomonadati</taxon>
        <taxon>Pseudomonadota</taxon>
        <taxon>Betaproteobacteria</taxon>
        <taxon>Burkholderiales</taxon>
        <taxon>Oxalobacteraceae</taxon>
        <taxon>Oxalobacter</taxon>
    </lineage>
</organism>
<dbReference type="AlphaFoldDB" id="A0A9E9NTG1"/>
<gene>
    <name evidence="1" type="ORF">NB646_06785</name>
</gene>
<dbReference type="Proteomes" id="UP001164819">
    <property type="component" value="Chromosome"/>
</dbReference>
<dbReference type="RefSeq" id="WP_269315604.1">
    <property type="nucleotide sequence ID" value="NZ_CP098251.1"/>
</dbReference>
<evidence type="ECO:0000313" key="1">
    <source>
        <dbReference type="EMBL" id="WAV90572.1"/>
    </source>
</evidence>
<sequence length="62" mass="7376">MNFLSYRQFLQKDIRLSARLAQNRLHPDKMYYYLAKDIVDDYIRAVDTRFFSHTGSKTGQDG</sequence>
<name>A0A9E9NTG1_9BURK</name>